<dbReference type="OrthoDB" id="5511172at2"/>
<gene>
    <name evidence="2" type="ORF">FIV42_28730</name>
</gene>
<dbReference type="EMBL" id="CP041186">
    <property type="protein sequence ID" value="QDG54587.1"/>
    <property type="molecule type" value="Genomic_DNA"/>
</dbReference>
<evidence type="ECO:0000256" key="1">
    <source>
        <dbReference type="SAM" id="MobiDB-lite"/>
    </source>
</evidence>
<keyword evidence="3" id="KW-1185">Reference proteome</keyword>
<reference evidence="2 3" key="1">
    <citation type="submission" date="2019-06" db="EMBL/GenBank/DDBJ databases">
        <title>Persicimonas caeni gen. nov., sp. nov., a predatory bacterium isolated from solar saltern.</title>
        <authorList>
            <person name="Wang S."/>
        </authorList>
    </citation>
    <scope>NUCLEOTIDE SEQUENCE [LARGE SCALE GENOMIC DNA]</scope>
    <source>
        <strain evidence="2 3">YN101</strain>
    </source>
</reference>
<evidence type="ECO:0000313" key="3">
    <source>
        <dbReference type="Proteomes" id="UP000315995"/>
    </source>
</evidence>
<dbReference type="Proteomes" id="UP000315995">
    <property type="component" value="Chromosome"/>
</dbReference>
<evidence type="ECO:0008006" key="4">
    <source>
        <dbReference type="Google" id="ProtNLM"/>
    </source>
</evidence>
<proteinExistence type="predicted"/>
<dbReference type="RefSeq" id="WP_141201031.1">
    <property type="nucleotide sequence ID" value="NZ_CP041186.1"/>
</dbReference>
<organism evidence="2 3">
    <name type="scientific">Persicimonas caeni</name>
    <dbReference type="NCBI Taxonomy" id="2292766"/>
    <lineage>
        <taxon>Bacteria</taxon>
        <taxon>Deltaproteobacteria</taxon>
        <taxon>Bradymonadales</taxon>
        <taxon>Bradymonadaceae</taxon>
        <taxon>Persicimonas</taxon>
    </lineage>
</organism>
<evidence type="ECO:0000313" key="2">
    <source>
        <dbReference type="EMBL" id="QDG54587.1"/>
    </source>
</evidence>
<name>A0A4Y6Q340_PERCE</name>
<dbReference type="AlphaFoldDB" id="A0A4Y6Q340"/>
<protein>
    <recommendedName>
        <fullName evidence="4">Thiol:disulfide interchange protein DsbD N-terminal domain-containing protein</fullName>
    </recommendedName>
</protein>
<feature type="region of interest" description="Disordered" evidence="1">
    <location>
        <begin position="154"/>
        <end position="183"/>
    </location>
</feature>
<sequence>MIVTGCILVTALVVGCEESPQPERATAVQANAEVARNYHEDKWNERSAQEPVPVGKKAKVELAVTPDGEFKINDEFSWKIEFADSPDVQLAQKTVTSDQIEFSEMEATFPLLLEAKAAGVHKLEATGNFSVCRDTLCVPIMEAPLSFEIEAAGAAPAAEAGEQEKAGEQEEAGEQQEQKAQEQ</sequence>
<accession>A0A4Y6Q340</accession>
<accession>A0A5B8YF56</accession>